<reference evidence="1" key="1">
    <citation type="submission" date="2015-11" db="EMBL/GenBank/DDBJ databases">
        <title>De novo transcriptome assembly of four potential Pierce s Disease insect vectors from Arizona vineyards.</title>
        <authorList>
            <person name="Tassone E.E."/>
        </authorList>
    </citation>
    <scope>NUCLEOTIDE SEQUENCE</scope>
</reference>
<feature type="non-terminal residue" evidence="1">
    <location>
        <position position="1"/>
    </location>
</feature>
<sequence length="103" mass="12170">TETTYTSRRNFNYNNLLFLKNELSLVTWESVLTANDVEEAYFNFNQTLQLALDDACPKKRSRTTQKRGKKLRYDEEIMTLKKEFLKAQDRFLLTGHPDDKKTA</sequence>
<feature type="non-terminal residue" evidence="1">
    <location>
        <position position="103"/>
    </location>
</feature>
<dbReference type="EMBL" id="GECU01030437">
    <property type="protein sequence ID" value="JAS77269.1"/>
    <property type="molecule type" value="Transcribed_RNA"/>
</dbReference>
<protein>
    <submittedName>
        <fullName evidence="1">Uncharacterized protein</fullName>
    </submittedName>
</protein>
<accession>A0A1B6HRG3</accession>
<proteinExistence type="predicted"/>
<name>A0A1B6HRG3_9HEMI</name>
<evidence type="ECO:0000313" key="1">
    <source>
        <dbReference type="EMBL" id="JAS77269.1"/>
    </source>
</evidence>
<organism evidence="1">
    <name type="scientific">Homalodisca liturata</name>
    <dbReference type="NCBI Taxonomy" id="320908"/>
    <lineage>
        <taxon>Eukaryota</taxon>
        <taxon>Metazoa</taxon>
        <taxon>Ecdysozoa</taxon>
        <taxon>Arthropoda</taxon>
        <taxon>Hexapoda</taxon>
        <taxon>Insecta</taxon>
        <taxon>Pterygota</taxon>
        <taxon>Neoptera</taxon>
        <taxon>Paraneoptera</taxon>
        <taxon>Hemiptera</taxon>
        <taxon>Auchenorrhyncha</taxon>
        <taxon>Membracoidea</taxon>
        <taxon>Cicadellidae</taxon>
        <taxon>Cicadellinae</taxon>
        <taxon>Proconiini</taxon>
        <taxon>Homalodisca</taxon>
    </lineage>
</organism>
<gene>
    <name evidence="1" type="ORF">g.5372</name>
</gene>
<dbReference type="AlphaFoldDB" id="A0A1B6HRG3"/>